<feature type="region of interest" description="Disordered" evidence="1">
    <location>
        <begin position="40"/>
        <end position="69"/>
    </location>
</feature>
<protein>
    <submittedName>
        <fullName evidence="2">Uncharacterized protein</fullName>
    </submittedName>
</protein>
<gene>
    <name evidence="2" type="ORF">C4D60_Mb01t27540</name>
</gene>
<dbReference type="AlphaFoldDB" id="A0A4S8JR57"/>
<reference evidence="2 3" key="1">
    <citation type="journal article" date="2019" name="Nat. Plants">
        <title>Genome sequencing of Musa balbisiana reveals subgenome evolution and function divergence in polyploid bananas.</title>
        <authorList>
            <person name="Yao X."/>
        </authorList>
    </citation>
    <scope>NUCLEOTIDE SEQUENCE [LARGE SCALE GENOMIC DNA]</scope>
    <source>
        <strain evidence="3">cv. DH-PKW</strain>
        <tissue evidence="2">Leaves</tissue>
    </source>
</reference>
<organism evidence="2 3">
    <name type="scientific">Musa balbisiana</name>
    <name type="common">Banana</name>
    <dbReference type="NCBI Taxonomy" id="52838"/>
    <lineage>
        <taxon>Eukaryota</taxon>
        <taxon>Viridiplantae</taxon>
        <taxon>Streptophyta</taxon>
        <taxon>Embryophyta</taxon>
        <taxon>Tracheophyta</taxon>
        <taxon>Spermatophyta</taxon>
        <taxon>Magnoliopsida</taxon>
        <taxon>Liliopsida</taxon>
        <taxon>Zingiberales</taxon>
        <taxon>Musaceae</taxon>
        <taxon>Musa</taxon>
    </lineage>
</organism>
<keyword evidence="3" id="KW-1185">Reference proteome</keyword>
<dbReference type="Proteomes" id="UP000317650">
    <property type="component" value="Chromosome 1"/>
</dbReference>
<accession>A0A4S8JR57</accession>
<evidence type="ECO:0000256" key="1">
    <source>
        <dbReference type="SAM" id="MobiDB-lite"/>
    </source>
</evidence>
<dbReference type="EMBL" id="PYDT01000004">
    <property type="protein sequence ID" value="THU64541.1"/>
    <property type="molecule type" value="Genomic_DNA"/>
</dbReference>
<comment type="caution">
    <text evidence="2">The sequence shown here is derived from an EMBL/GenBank/DDBJ whole genome shotgun (WGS) entry which is preliminary data.</text>
</comment>
<sequence length="352" mass="35213">MLHQISVAGLTASAHVSESRYSFETFPATHVMSGRTAASSTHCSANRSSASAASTGYESRSLRSTHRLTSPCRSPSCLPPITFLAGHPLGHPNVVAPAPGLATVAVIERLLAGDELQEDDPVGEHVGPPRDFPAGEQFWRHVSFGPLDPHPAAAYIPAPHQRADRVGVPVLFGGGGGGLTNEIGGAEVADPCAETGLGNDDGGALEPVVDGGVEVDVLEAVRDVGRNLHPGDPGGQRGELTAGAGGKLVDEVDVVACKGGAEEANEAGVVGLSEGSEAGGEIGWVGAAEPVLEDYDVLAAEAAAPSGFGAREAVGVEVAGGGEKLGEGVEDGGLTEGLAEGGEAAVRGGGNL</sequence>
<name>A0A4S8JR57_MUSBA</name>
<evidence type="ECO:0000313" key="2">
    <source>
        <dbReference type="EMBL" id="THU64541.1"/>
    </source>
</evidence>
<proteinExistence type="predicted"/>
<evidence type="ECO:0000313" key="3">
    <source>
        <dbReference type="Proteomes" id="UP000317650"/>
    </source>
</evidence>
<feature type="compositionally biased region" description="Low complexity" evidence="1">
    <location>
        <begin position="44"/>
        <end position="54"/>
    </location>
</feature>